<name>A0A9P6GAZ7_9PLEO</name>
<keyword evidence="2" id="KW-1185">Reference proteome</keyword>
<protein>
    <submittedName>
        <fullName evidence="1">Uncharacterized protein</fullName>
    </submittedName>
</protein>
<accession>A0A9P6GAZ7</accession>
<proteinExistence type="predicted"/>
<dbReference type="Proteomes" id="UP000756921">
    <property type="component" value="Unassembled WGS sequence"/>
</dbReference>
<dbReference type="OrthoDB" id="3781022at2759"/>
<reference evidence="1" key="1">
    <citation type="journal article" date="2020" name="Mol. Plant Microbe Interact.">
        <title>Genome Sequence of the Biocontrol Agent Coniothyrium minitans strain Conio (IMI 134523).</title>
        <authorList>
            <person name="Patel D."/>
            <person name="Shittu T.A."/>
            <person name="Baroncelli R."/>
            <person name="Muthumeenakshi S."/>
            <person name="Osborne T.H."/>
            <person name="Janganan T.K."/>
            <person name="Sreenivasaprasad S."/>
        </authorList>
    </citation>
    <scope>NUCLEOTIDE SEQUENCE</scope>
    <source>
        <strain evidence="1">Conio</strain>
    </source>
</reference>
<evidence type="ECO:0000313" key="2">
    <source>
        <dbReference type="Proteomes" id="UP000756921"/>
    </source>
</evidence>
<dbReference type="EMBL" id="WJXW01000011">
    <property type="protein sequence ID" value="KAF9732003.1"/>
    <property type="molecule type" value="Genomic_DNA"/>
</dbReference>
<sequence>MSEAITGSPRALCKLPVQASRLLGPAGGVCQHRNFHCRGEKRDSIKHLEFSSQRSSSHSLQIQSDTHHFTSRSLFLPGRSFILINSQTSPFNIQPTNSFRMKFFAIIAIAFASVAVACKDDNIFCAPGMGACNDPAANCAKKRSPFTVARAILHTDTEAQINADTE</sequence>
<dbReference type="AlphaFoldDB" id="A0A9P6GAZ7"/>
<gene>
    <name evidence="1" type="ORF">PMIN01_09932</name>
</gene>
<organism evidence="1 2">
    <name type="scientific">Paraphaeosphaeria minitans</name>
    <dbReference type="NCBI Taxonomy" id="565426"/>
    <lineage>
        <taxon>Eukaryota</taxon>
        <taxon>Fungi</taxon>
        <taxon>Dikarya</taxon>
        <taxon>Ascomycota</taxon>
        <taxon>Pezizomycotina</taxon>
        <taxon>Dothideomycetes</taxon>
        <taxon>Pleosporomycetidae</taxon>
        <taxon>Pleosporales</taxon>
        <taxon>Massarineae</taxon>
        <taxon>Didymosphaeriaceae</taxon>
        <taxon>Paraphaeosphaeria</taxon>
    </lineage>
</organism>
<comment type="caution">
    <text evidence="1">The sequence shown here is derived from an EMBL/GenBank/DDBJ whole genome shotgun (WGS) entry which is preliminary data.</text>
</comment>
<evidence type="ECO:0000313" key="1">
    <source>
        <dbReference type="EMBL" id="KAF9732003.1"/>
    </source>
</evidence>